<evidence type="ECO:0000256" key="3">
    <source>
        <dbReference type="ARBA" id="ARBA00022741"/>
    </source>
</evidence>
<dbReference type="Gene3D" id="3.30.200.20">
    <property type="entry name" value="Phosphorylase Kinase, domain 1"/>
    <property type="match status" value="1"/>
</dbReference>
<dbReference type="SUPFAM" id="SSF56112">
    <property type="entry name" value="Protein kinase-like (PK-like)"/>
    <property type="match status" value="1"/>
</dbReference>
<evidence type="ECO:0000256" key="6">
    <source>
        <dbReference type="ARBA" id="ARBA00023251"/>
    </source>
</evidence>
<keyword evidence="5" id="KW-0067">ATP-binding</keyword>
<dbReference type="EMBL" id="CAJOBC010090612">
    <property type="protein sequence ID" value="CAF4392985.1"/>
    <property type="molecule type" value="Genomic_DNA"/>
</dbReference>
<dbReference type="PANTHER" id="PTHR21310">
    <property type="entry name" value="AMINOGLYCOSIDE PHOSPHOTRANSFERASE-RELATED-RELATED"/>
    <property type="match status" value="1"/>
</dbReference>
<dbReference type="Proteomes" id="UP000677228">
    <property type="component" value="Unassembled WGS sequence"/>
</dbReference>
<evidence type="ECO:0000256" key="4">
    <source>
        <dbReference type="ARBA" id="ARBA00022777"/>
    </source>
</evidence>
<dbReference type="Proteomes" id="UP000681722">
    <property type="component" value="Unassembled WGS sequence"/>
</dbReference>
<dbReference type="Proteomes" id="UP000682733">
    <property type="component" value="Unassembled WGS sequence"/>
</dbReference>
<dbReference type="InterPro" id="IPR024165">
    <property type="entry name" value="Kan/Strep_kinase"/>
</dbReference>
<accession>A0A815VD55</accession>
<keyword evidence="4" id="KW-0418">Kinase</keyword>
<evidence type="ECO:0000313" key="10">
    <source>
        <dbReference type="EMBL" id="CAF4214238.1"/>
    </source>
</evidence>
<dbReference type="AlphaFoldDB" id="A0A815VD55"/>
<keyword evidence="12" id="KW-1185">Reference proteome</keyword>
<evidence type="ECO:0000256" key="1">
    <source>
        <dbReference type="ARBA" id="ARBA00006219"/>
    </source>
</evidence>
<sequence>MTNNIPQRIIDIVGENVKFEVVDIGCSQNLVYRIKDNYYLKISSNKNDLLRNEADRIKWLQNKLPVPCIIDYFEDKDEKQYLLTSALLGTMAHLAVCDIPNTVRLLANGLRQFHCVSIIDCPFDETSKTKGYKTDDLVLTHGDYCLPNVLIDLQKNVVDGFVDLGQVGICDRLWDFALVKTSLERNFGNGEKWFELLWREYGLKEEPDREKIEYYQMLDALS</sequence>
<evidence type="ECO:0000313" key="8">
    <source>
        <dbReference type="EMBL" id="CAF1409913.1"/>
    </source>
</evidence>
<name>A0A815VD55_9BILA</name>
<proteinExistence type="inferred from homology"/>
<dbReference type="GO" id="GO:0046677">
    <property type="term" value="P:response to antibiotic"/>
    <property type="evidence" value="ECO:0007669"/>
    <property type="project" value="UniProtKB-KW"/>
</dbReference>
<dbReference type="PANTHER" id="PTHR21310:SF41">
    <property type="entry name" value="3'-PHOSPHOTRANSFERASE, PUTATIVE-RELATED"/>
    <property type="match status" value="1"/>
</dbReference>
<dbReference type="Gene3D" id="3.90.1200.10">
    <property type="match status" value="1"/>
</dbReference>
<dbReference type="PIRSF" id="PIRSF000706">
    <property type="entry name" value="Kanamycin_kin"/>
    <property type="match status" value="1"/>
</dbReference>
<gene>
    <name evidence="9" type="ORF">GPM918_LOCUS38187</name>
    <name evidence="8" type="ORF">OVA965_LOCUS33331</name>
    <name evidence="11" type="ORF">SRO942_LOCUS38997</name>
    <name evidence="10" type="ORF">TMI583_LOCUS34215</name>
</gene>
<dbReference type="InterPro" id="IPR051678">
    <property type="entry name" value="AGP_Transferase"/>
</dbReference>
<dbReference type="GO" id="GO:0016773">
    <property type="term" value="F:phosphotransferase activity, alcohol group as acceptor"/>
    <property type="evidence" value="ECO:0007669"/>
    <property type="project" value="InterPro"/>
</dbReference>
<keyword evidence="6" id="KW-0046">Antibiotic resistance</keyword>
<evidence type="ECO:0000313" key="9">
    <source>
        <dbReference type="EMBL" id="CAF1533388.1"/>
    </source>
</evidence>
<dbReference type="GO" id="GO:0005524">
    <property type="term" value="F:ATP binding"/>
    <property type="evidence" value="ECO:0007669"/>
    <property type="project" value="UniProtKB-KW"/>
</dbReference>
<evidence type="ECO:0000313" key="11">
    <source>
        <dbReference type="EMBL" id="CAF4392985.1"/>
    </source>
</evidence>
<dbReference type="EMBL" id="CAJOBA010048598">
    <property type="protein sequence ID" value="CAF4214238.1"/>
    <property type="molecule type" value="Genomic_DNA"/>
</dbReference>
<dbReference type="GO" id="GO:0016301">
    <property type="term" value="F:kinase activity"/>
    <property type="evidence" value="ECO:0007669"/>
    <property type="project" value="UniProtKB-KW"/>
</dbReference>
<organism evidence="9 12">
    <name type="scientific">Didymodactylos carnosus</name>
    <dbReference type="NCBI Taxonomy" id="1234261"/>
    <lineage>
        <taxon>Eukaryota</taxon>
        <taxon>Metazoa</taxon>
        <taxon>Spiralia</taxon>
        <taxon>Gnathifera</taxon>
        <taxon>Rotifera</taxon>
        <taxon>Eurotatoria</taxon>
        <taxon>Bdelloidea</taxon>
        <taxon>Philodinida</taxon>
        <taxon>Philodinidae</taxon>
        <taxon>Didymodactylos</taxon>
    </lineage>
</organism>
<comment type="similarity">
    <text evidence="1">Belongs to the aminoglycoside phosphotransferase family.</text>
</comment>
<protein>
    <recommendedName>
        <fullName evidence="7">Aminoglycoside phosphotransferase domain-containing protein</fullName>
    </recommendedName>
</protein>
<evidence type="ECO:0000256" key="5">
    <source>
        <dbReference type="ARBA" id="ARBA00022840"/>
    </source>
</evidence>
<evidence type="ECO:0000259" key="7">
    <source>
        <dbReference type="Pfam" id="PF01636"/>
    </source>
</evidence>
<evidence type="ECO:0000313" key="12">
    <source>
        <dbReference type="Proteomes" id="UP000663829"/>
    </source>
</evidence>
<evidence type="ECO:0000256" key="2">
    <source>
        <dbReference type="ARBA" id="ARBA00022679"/>
    </source>
</evidence>
<comment type="caution">
    <text evidence="9">The sequence shown here is derived from an EMBL/GenBank/DDBJ whole genome shotgun (WGS) entry which is preliminary data.</text>
</comment>
<dbReference type="Pfam" id="PF01636">
    <property type="entry name" value="APH"/>
    <property type="match status" value="1"/>
</dbReference>
<dbReference type="InterPro" id="IPR011009">
    <property type="entry name" value="Kinase-like_dom_sf"/>
</dbReference>
<dbReference type="OrthoDB" id="8300194at2759"/>
<dbReference type="EMBL" id="CAJNOQ010025011">
    <property type="protein sequence ID" value="CAF1533388.1"/>
    <property type="molecule type" value="Genomic_DNA"/>
</dbReference>
<reference evidence="9" key="1">
    <citation type="submission" date="2021-02" db="EMBL/GenBank/DDBJ databases">
        <authorList>
            <person name="Nowell W R."/>
        </authorList>
    </citation>
    <scope>NUCLEOTIDE SEQUENCE</scope>
</reference>
<keyword evidence="3" id="KW-0547">Nucleotide-binding</keyword>
<feature type="domain" description="Aminoglycoside phosphotransferase" evidence="7">
    <location>
        <begin position="136"/>
        <end position="211"/>
    </location>
</feature>
<dbReference type="Proteomes" id="UP000663829">
    <property type="component" value="Unassembled WGS sequence"/>
</dbReference>
<dbReference type="EMBL" id="CAJNOK010026860">
    <property type="protein sequence ID" value="CAF1409913.1"/>
    <property type="molecule type" value="Genomic_DNA"/>
</dbReference>
<dbReference type="InterPro" id="IPR002575">
    <property type="entry name" value="Aminoglycoside_PTrfase"/>
</dbReference>
<keyword evidence="2" id="KW-0808">Transferase</keyword>